<evidence type="ECO:0000256" key="2">
    <source>
        <dbReference type="ARBA" id="ARBA00022884"/>
    </source>
</evidence>
<dbReference type="GO" id="GO:0008097">
    <property type="term" value="F:5S rRNA binding"/>
    <property type="evidence" value="ECO:0007669"/>
    <property type="project" value="InterPro"/>
</dbReference>
<dbReference type="EMBL" id="MGKP01000026">
    <property type="protein sequence ID" value="OGN27889.1"/>
    <property type="molecule type" value="Genomic_DNA"/>
</dbReference>
<organism evidence="9 10">
    <name type="scientific">Candidatus Yanofskybacteria bacterium RIFCSPLOWO2_01_FULL_49_25</name>
    <dbReference type="NCBI Taxonomy" id="1802701"/>
    <lineage>
        <taxon>Bacteria</taxon>
        <taxon>Candidatus Yanofskyibacteriota</taxon>
    </lineage>
</organism>
<dbReference type="CDD" id="cd00495">
    <property type="entry name" value="Ribosomal_L25_TL5_CTC"/>
    <property type="match status" value="1"/>
</dbReference>
<dbReference type="InterPro" id="IPR029751">
    <property type="entry name" value="Ribosomal_L25_dom"/>
</dbReference>
<dbReference type="InterPro" id="IPR011035">
    <property type="entry name" value="Ribosomal_bL25/Gln-tRNA_synth"/>
</dbReference>
<dbReference type="Gene3D" id="2.40.240.10">
    <property type="entry name" value="Ribosomal Protein L25, Chain P"/>
    <property type="match status" value="1"/>
</dbReference>
<feature type="region of interest" description="Disordered" evidence="6">
    <location>
        <begin position="201"/>
        <end position="235"/>
    </location>
</feature>
<feature type="compositionally biased region" description="Low complexity" evidence="6">
    <location>
        <begin position="219"/>
        <end position="228"/>
    </location>
</feature>
<dbReference type="Pfam" id="PF14693">
    <property type="entry name" value="Ribosomal_TL5_C"/>
    <property type="match status" value="1"/>
</dbReference>
<sequence>MQKIEIQAQPRTVIGRATKQLRKQEILPAVLYGNNFKSLNLQVPTKQFQKAYVMAGESTLVYVKVGDESYPAIIQDVAINPASNAPLHVDFYKVRLDEKIKAKIPLVFAGDAPAVKSFQGILVKNIHELEVEGFPQDLPHEFTIDLSILDVIGKQIMVKDIVIDSKLKLMAQPDEIVILVQAPISEEELKKQLETATAGTEDVEVIAKEKKEGEEGEAGETATPATAGAKKEEKK</sequence>
<dbReference type="InterPro" id="IPR020930">
    <property type="entry name" value="Ribosomal_uL5_bac-type"/>
</dbReference>
<comment type="function">
    <text evidence="5">This is one of the proteins that binds to the 5S RNA in the ribosome where it forms part of the central protuberance.</text>
</comment>
<comment type="caution">
    <text evidence="9">The sequence shown here is derived from an EMBL/GenBank/DDBJ whole genome shotgun (WGS) entry which is preliminary data.</text>
</comment>
<evidence type="ECO:0000256" key="4">
    <source>
        <dbReference type="ARBA" id="ARBA00023274"/>
    </source>
</evidence>
<dbReference type="InterPro" id="IPR037121">
    <property type="entry name" value="Ribosomal_bL25_C"/>
</dbReference>
<dbReference type="HAMAP" id="MF_01334">
    <property type="entry name" value="Ribosomal_bL25_CTC"/>
    <property type="match status" value="1"/>
</dbReference>
<evidence type="ECO:0000259" key="8">
    <source>
        <dbReference type="Pfam" id="PF14693"/>
    </source>
</evidence>
<evidence type="ECO:0000259" key="7">
    <source>
        <dbReference type="Pfam" id="PF01386"/>
    </source>
</evidence>
<comment type="subunit">
    <text evidence="5">Part of the 50S ribosomal subunit; part of the 5S rRNA/L5/L18/L25 subcomplex. Contacts the 5S rRNA. Binds to the 5S rRNA independently of L5 and L18.</text>
</comment>
<gene>
    <name evidence="5" type="primary">rplY</name>
    <name evidence="5" type="synonym">ctc</name>
    <name evidence="9" type="ORF">A3A33_04610</name>
</gene>
<dbReference type="NCBIfam" id="TIGR00731">
    <property type="entry name" value="bL25_bact_ctc"/>
    <property type="match status" value="1"/>
</dbReference>
<feature type="domain" description="Large ribosomal subunit protein bL25 beta" evidence="8">
    <location>
        <begin position="99"/>
        <end position="183"/>
    </location>
</feature>
<name>A0A1F8GTW9_9BACT</name>
<evidence type="ECO:0000256" key="6">
    <source>
        <dbReference type="SAM" id="MobiDB-lite"/>
    </source>
</evidence>
<keyword evidence="2 5" id="KW-0694">RNA-binding</keyword>
<accession>A0A1F8GTW9</accession>
<dbReference type="InterPro" id="IPR001021">
    <property type="entry name" value="Ribosomal_bL25_long"/>
</dbReference>
<protein>
    <recommendedName>
        <fullName evidence="5">Large ribosomal subunit protein bL25</fullName>
    </recommendedName>
    <alternativeName>
        <fullName evidence="5">General stress protein CTC</fullName>
    </alternativeName>
</protein>
<dbReference type="Gene3D" id="2.170.120.20">
    <property type="entry name" value="Ribosomal protein L25, beta domain"/>
    <property type="match status" value="1"/>
</dbReference>
<dbReference type="GO" id="GO:0006412">
    <property type="term" value="P:translation"/>
    <property type="evidence" value="ECO:0007669"/>
    <property type="project" value="UniProtKB-UniRule"/>
</dbReference>
<keyword evidence="3 5" id="KW-0689">Ribosomal protein</keyword>
<dbReference type="SUPFAM" id="SSF50715">
    <property type="entry name" value="Ribosomal protein L25-like"/>
    <property type="match status" value="1"/>
</dbReference>
<keyword evidence="1 5" id="KW-0699">rRNA-binding</keyword>
<dbReference type="STRING" id="1802701.A3A33_04610"/>
<evidence type="ECO:0000313" key="10">
    <source>
        <dbReference type="Proteomes" id="UP000179047"/>
    </source>
</evidence>
<dbReference type="PANTHER" id="PTHR33284">
    <property type="entry name" value="RIBOSOMAL PROTEIN L25/GLN-TRNA SYNTHETASE, ANTI-CODON-BINDING DOMAIN-CONTAINING PROTEIN"/>
    <property type="match status" value="1"/>
</dbReference>
<dbReference type="GO" id="GO:0003735">
    <property type="term" value="F:structural constituent of ribosome"/>
    <property type="evidence" value="ECO:0007669"/>
    <property type="project" value="InterPro"/>
</dbReference>
<dbReference type="PANTHER" id="PTHR33284:SF1">
    <property type="entry name" value="RIBOSOMAL PROTEIN L25_GLN-TRNA SYNTHETASE, ANTI-CODON-BINDING DOMAIN-CONTAINING PROTEIN"/>
    <property type="match status" value="1"/>
</dbReference>
<dbReference type="AlphaFoldDB" id="A0A1F8GTW9"/>
<evidence type="ECO:0000313" key="9">
    <source>
        <dbReference type="EMBL" id="OGN27889.1"/>
    </source>
</evidence>
<dbReference type="InterPro" id="IPR020057">
    <property type="entry name" value="Ribosomal_bL25_b-dom"/>
</dbReference>
<dbReference type="InterPro" id="IPR020056">
    <property type="entry name" value="Rbsml_bL25/Gln-tRNA_synth_N"/>
</dbReference>
<reference evidence="9 10" key="1">
    <citation type="journal article" date="2016" name="Nat. Commun.">
        <title>Thousands of microbial genomes shed light on interconnected biogeochemical processes in an aquifer system.</title>
        <authorList>
            <person name="Anantharaman K."/>
            <person name="Brown C.T."/>
            <person name="Hug L.A."/>
            <person name="Sharon I."/>
            <person name="Castelle C.J."/>
            <person name="Probst A.J."/>
            <person name="Thomas B.C."/>
            <person name="Singh A."/>
            <person name="Wilkins M.J."/>
            <person name="Karaoz U."/>
            <person name="Brodie E.L."/>
            <person name="Williams K.H."/>
            <person name="Hubbard S.S."/>
            <person name="Banfield J.F."/>
        </authorList>
    </citation>
    <scope>NUCLEOTIDE SEQUENCE [LARGE SCALE GENOMIC DNA]</scope>
</reference>
<evidence type="ECO:0000256" key="5">
    <source>
        <dbReference type="HAMAP-Rule" id="MF_01334"/>
    </source>
</evidence>
<dbReference type="GO" id="GO:0022625">
    <property type="term" value="C:cytosolic large ribosomal subunit"/>
    <property type="evidence" value="ECO:0007669"/>
    <property type="project" value="TreeGrafter"/>
</dbReference>
<feature type="domain" description="Large ribosomal subunit protein bL25 L25" evidence="7">
    <location>
        <begin position="6"/>
        <end position="91"/>
    </location>
</feature>
<dbReference type="Proteomes" id="UP000179047">
    <property type="component" value="Unassembled WGS sequence"/>
</dbReference>
<keyword evidence="4 5" id="KW-0687">Ribonucleoprotein</keyword>
<comment type="similarity">
    <text evidence="5">Belongs to the bacterial ribosomal protein bL25 family. CTC subfamily.</text>
</comment>
<evidence type="ECO:0000256" key="3">
    <source>
        <dbReference type="ARBA" id="ARBA00022980"/>
    </source>
</evidence>
<proteinExistence type="inferred from homology"/>
<dbReference type="Pfam" id="PF01386">
    <property type="entry name" value="Ribosomal_L25p"/>
    <property type="match status" value="1"/>
</dbReference>
<evidence type="ECO:0000256" key="1">
    <source>
        <dbReference type="ARBA" id="ARBA00022730"/>
    </source>
</evidence>